<dbReference type="Pfam" id="PF10341">
    <property type="entry name" value="TPP1"/>
    <property type="match status" value="1"/>
</dbReference>
<dbReference type="GO" id="GO:0005697">
    <property type="term" value="C:telomerase holoenzyme complex"/>
    <property type="evidence" value="ECO:0007669"/>
    <property type="project" value="InterPro"/>
</dbReference>
<dbReference type="Gene3D" id="2.40.50.960">
    <property type="match status" value="1"/>
</dbReference>
<comment type="similarity">
    <text evidence="6">Belongs to the EST3 family.</text>
</comment>
<dbReference type="GO" id="GO:0000781">
    <property type="term" value="C:chromosome, telomeric region"/>
    <property type="evidence" value="ECO:0007669"/>
    <property type="project" value="UniProtKB-SubCell"/>
</dbReference>
<dbReference type="AlphaFoldDB" id="A0A9P8NU12"/>
<gene>
    <name evidence="10" type="ORF">OGATHE_005760</name>
</gene>
<dbReference type="GO" id="GO:0042162">
    <property type="term" value="F:telomeric DNA binding"/>
    <property type="evidence" value="ECO:0007669"/>
    <property type="project" value="InterPro"/>
</dbReference>
<reference evidence="10" key="1">
    <citation type="journal article" date="2021" name="Open Biol.">
        <title>Shared evolutionary footprints suggest mitochondrial oxidative damage underlies multiple complex I losses in fungi.</title>
        <authorList>
            <person name="Schikora-Tamarit M.A."/>
            <person name="Marcet-Houben M."/>
            <person name="Nosek J."/>
            <person name="Gabaldon T."/>
        </authorList>
    </citation>
    <scope>NUCLEOTIDE SEQUENCE</scope>
    <source>
        <strain evidence="10">NCAIM Y.01608</strain>
    </source>
</reference>
<comment type="subcellular location">
    <subcellularLocation>
        <location evidence="2">Chromosome</location>
        <location evidence="2">Telomere</location>
    </subcellularLocation>
    <subcellularLocation>
        <location evidence="1">Nucleus</location>
    </subcellularLocation>
</comment>
<evidence type="ECO:0000256" key="5">
    <source>
        <dbReference type="ARBA" id="ARBA00023242"/>
    </source>
</evidence>
<evidence type="ECO:0000256" key="4">
    <source>
        <dbReference type="ARBA" id="ARBA00022895"/>
    </source>
</evidence>
<dbReference type="GO" id="GO:0007004">
    <property type="term" value="P:telomere maintenance via telomerase"/>
    <property type="evidence" value="ECO:0007669"/>
    <property type="project" value="InterPro"/>
</dbReference>
<protein>
    <recommendedName>
        <fullName evidence="7">Telomere replication protein EST3</fullName>
    </recommendedName>
</protein>
<accession>A0A9P8NU12</accession>
<evidence type="ECO:0000256" key="6">
    <source>
        <dbReference type="ARBA" id="ARBA00023777"/>
    </source>
</evidence>
<name>A0A9P8NU12_9ASCO</name>
<evidence type="ECO:0000313" key="11">
    <source>
        <dbReference type="Proteomes" id="UP000788993"/>
    </source>
</evidence>
<evidence type="ECO:0000313" key="10">
    <source>
        <dbReference type="EMBL" id="KAH3659715.1"/>
    </source>
</evidence>
<comment type="function">
    <text evidence="8">Component of the telomerase complex involved in telomere replication. Stimulates RNA/DNA heteroduplex unwinding which favors the telomere replication by the telomerase.</text>
</comment>
<feature type="domain" description="Shelterin complex subunit TPP1/Est3" evidence="9">
    <location>
        <begin position="751"/>
        <end position="863"/>
    </location>
</feature>
<keyword evidence="4" id="KW-0779">Telomere</keyword>
<evidence type="ECO:0000256" key="1">
    <source>
        <dbReference type="ARBA" id="ARBA00004123"/>
    </source>
</evidence>
<comment type="caution">
    <text evidence="10">The sequence shown here is derived from an EMBL/GenBank/DDBJ whole genome shotgun (WGS) entry which is preliminary data.</text>
</comment>
<dbReference type="Proteomes" id="UP000788993">
    <property type="component" value="Unassembled WGS sequence"/>
</dbReference>
<evidence type="ECO:0000256" key="7">
    <source>
        <dbReference type="ARBA" id="ARBA00023906"/>
    </source>
</evidence>
<dbReference type="InterPro" id="IPR019651">
    <property type="entry name" value="Glutamate_DH_NAD-spec"/>
</dbReference>
<sequence>MTEDAILIIYSSPAGISSLSTCTNRTRNSVVSSPRKTSLMNPTSQSSWTISKAPLKTPHKMFEYHSSLTALPSSGSSTKSARGFSVRIRLNVVISEVQFVTVGTIFRNILNPTLDTISAVSRKLLHRESCVFLDGAPPAPGNPPGAPPGTPPSAYKSFRTSLPTCSNSFLLSSYSSAVAVWFSSNQAMVSSQALVKASLLEASTFSSNCFSEVVCFNEDHSLDLLLRQSTLVVGDGDLLRLSGTLFNSGHIQNSVGVDIESDLNLRNTSWSWWNTRELELTKQVVVLCSGSLTLVNLNQHTWLVVGVRREDLRLLGWNGGVSWDQLGHDTTSGLDTEREWSNVQQQQVLGLGGSVTGQDSSLHSSTVGNSLIWVDGLVWLLAVEEVRNELLDLWNSGGTTNKHNLVDLRLVKLGILQHLLDRVQGRSEQVLTELFESGSGDRGVEVNTLVQRVDLQGRLSGRGKSSLGPLTGGSESSQSSLVARNVLLVLSLEFVDEVIHQSVVEVFTSQVGITGSSLDLENTVLNGQKRNIEGSSTKIENQNVLFTLALLVQTVGNSGSSRLVNDSHDIKTSNQTGILGGLSLGIVEVSWNSNNSVLNGGSEERLGGLLHLGQHHRRDFFWSKHLGLTLEFDLDLWLAALVDNLEWEVLDITLNLWVVKLSADQSLGVEHSVGWVHSSLVLSGVTDQSLSVGEGNERWSSSVTLVIGDNLDSVVGKVRNTRIVRVTASAHMKHWLEPVLCEEELGHNYKVDKVLKVLRIYPRSNTLSSLPLCLCDANYKILAFANYKAIAAFERKERRRVTQNLLNSEIMIHSFTVRFYNDDQIQRIFDGLKFKPTASLFPGYLILEINDFSMFNRDQLILSNAGTIEFLYGTPRYISRFIEQELSDEE</sequence>
<reference evidence="10" key="2">
    <citation type="submission" date="2021-01" db="EMBL/GenBank/DDBJ databases">
        <authorList>
            <person name="Schikora-Tamarit M.A."/>
        </authorList>
    </citation>
    <scope>NUCLEOTIDE SEQUENCE</scope>
    <source>
        <strain evidence="10">NCAIM Y.01608</strain>
    </source>
</reference>
<organism evidence="10 11">
    <name type="scientific">Ogataea polymorpha</name>
    <dbReference type="NCBI Taxonomy" id="460523"/>
    <lineage>
        <taxon>Eukaryota</taxon>
        <taxon>Fungi</taxon>
        <taxon>Dikarya</taxon>
        <taxon>Ascomycota</taxon>
        <taxon>Saccharomycotina</taxon>
        <taxon>Pichiomycetes</taxon>
        <taxon>Pichiales</taxon>
        <taxon>Pichiaceae</taxon>
        <taxon>Ogataea</taxon>
    </lineage>
</organism>
<keyword evidence="5" id="KW-0539">Nucleus</keyword>
<evidence type="ECO:0000256" key="8">
    <source>
        <dbReference type="ARBA" id="ARBA00024878"/>
    </source>
</evidence>
<dbReference type="Pfam" id="PF10712">
    <property type="entry name" value="NAD-GH"/>
    <property type="match status" value="1"/>
</dbReference>
<proteinExistence type="inferred from homology"/>
<evidence type="ECO:0000256" key="2">
    <source>
        <dbReference type="ARBA" id="ARBA00004574"/>
    </source>
</evidence>
<keyword evidence="3" id="KW-0158">Chromosome</keyword>
<keyword evidence="11" id="KW-1185">Reference proteome</keyword>
<dbReference type="InterPro" id="IPR019437">
    <property type="entry name" value="TPP1/Est3"/>
</dbReference>
<dbReference type="EMBL" id="JAEUBD010001504">
    <property type="protein sequence ID" value="KAH3659715.1"/>
    <property type="molecule type" value="Genomic_DNA"/>
</dbReference>
<evidence type="ECO:0000256" key="3">
    <source>
        <dbReference type="ARBA" id="ARBA00022454"/>
    </source>
</evidence>
<evidence type="ECO:0000259" key="9">
    <source>
        <dbReference type="Pfam" id="PF10341"/>
    </source>
</evidence>